<evidence type="ECO:0000313" key="6">
    <source>
        <dbReference type="Proteomes" id="UP000324143"/>
    </source>
</evidence>
<dbReference type="AlphaFoldDB" id="A0A5D0MID2"/>
<evidence type="ECO:0000256" key="4">
    <source>
        <dbReference type="ARBA" id="ARBA00022842"/>
    </source>
</evidence>
<dbReference type="PANTHER" id="PTHR46470:SF2">
    <property type="entry name" value="GLYCERALDEHYDE 3-PHOSPHATE PHOSPHATASE"/>
    <property type="match status" value="1"/>
</dbReference>
<dbReference type="SFLD" id="SFLDS00003">
    <property type="entry name" value="Haloacid_Dehalogenase"/>
    <property type="match status" value="1"/>
</dbReference>
<dbReference type="Gene3D" id="3.40.50.1000">
    <property type="entry name" value="HAD superfamily/HAD-like"/>
    <property type="match status" value="1"/>
</dbReference>
<keyword evidence="3 5" id="KW-0378">Hydrolase</keyword>
<dbReference type="InterPro" id="IPR041492">
    <property type="entry name" value="HAD_2"/>
</dbReference>
<accession>A0A5D0MID2</accession>
<gene>
    <name evidence="5" type="ORF">FXF47_06175</name>
</gene>
<dbReference type="GO" id="GO:0046872">
    <property type="term" value="F:metal ion binding"/>
    <property type="evidence" value="ECO:0007669"/>
    <property type="project" value="UniProtKB-KW"/>
</dbReference>
<evidence type="ECO:0000256" key="3">
    <source>
        <dbReference type="ARBA" id="ARBA00022801"/>
    </source>
</evidence>
<proteinExistence type="predicted"/>
<organism evidence="5 6">
    <name type="scientific">Candidatus Mcinerneyibacterium aminivorans</name>
    <dbReference type="NCBI Taxonomy" id="2703815"/>
    <lineage>
        <taxon>Bacteria</taxon>
        <taxon>Candidatus Macinerneyibacteriota</taxon>
        <taxon>Candidatus Mcinerneyibacteria</taxon>
        <taxon>Candidatus Mcinerneyibacteriales</taxon>
        <taxon>Candidatus Mcinerneyibacteriaceae</taxon>
        <taxon>Candidatus Mcinerneyibacterium</taxon>
    </lineage>
</organism>
<sequence length="243" mass="28659">MKIKFISFDFWNTLFEGKGPDHDIRENKRLTIINNFLETLGYNFDKKTLIQKTNETWEYFVDIWENEERTLTTKEILQHLFSKLKVEEIKNLDHLIKKISNLILKYPPSLTEDILYDLIPRLSKNYKLFIISDTALTSGKYLKNILANHNLLKYFDNFSFSDEIGRSKPHRLMFLNVLGNSKNIKHLLHIGDIGRTDIKGAKKIGASAIRYKMYNDEPLSSYNADFVMKSWEDFPELLDKIQK</sequence>
<reference evidence="5" key="1">
    <citation type="submission" date="2019-08" db="EMBL/GenBank/DDBJ databases">
        <title>Genomic characterization of a novel candidate phylum (ARYD3) from a high temperature, high salinity tertiary oil reservoir in north central Oklahoma, USA.</title>
        <authorList>
            <person name="Youssef N.H."/>
            <person name="Yadav A."/>
            <person name="Elshahed M.S."/>
        </authorList>
    </citation>
    <scope>NUCLEOTIDE SEQUENCE [LARGE SCALE GENOMIC DNA]</scope>
    <source>
        <strain evidence="5">ARYD3</strain>
    </source>
</reference>
<evidence type="ECO:0000256" key="1">
    <source>
        <dbReference type="ARBA" id="ARBA00001946"/>
    </source>
</evidence>
<dbReference type="InterPro" id="IPR036412">
    <property type="entry name" value="HAD-like_sf"/>
</dbReference>
<dbReference type="EMBL" id="VSIX01000058">
    <property type="protein sequence ID" value="TYB31008.1"/>
    <property type="molecule type" value="Genomic_DNA"/>
</dbReference>
<dbReference type="GO" id="GO:0044281">
    <property type="term" value="P:small molecule metabolic process"/>
    <property type="evidence" value="ECO:0007669"/>
    <property type="project" value="UniProtKB-ARBA"/>
</dbReference>
<dbReference type="Pfam" id="PF13419">
    <property type="entry name" value="HAD_2"/>
    <property type="match status" value="1"/>
</dbReference>
<dbReference type="SUPFAM" id="SSF56784">
    <property type="entry name" value="HAD-like"/>
    <property type="match status" value="1"/>
</dbReference>
<dbReference type="InterPro" id="IPR051400">
    <property type="entry name" value="HAD-like_hydrolase"/>
</dbReference>
<dbReference type="InterPro" id="IPR023214">
    <property type="entry name" value="HAD_sf"/>
</dbReference>
<dbReference type="NCBIfam" id="TIGR01549">
    <property type="entry name" value="HAD-SF-IA-v1"/>
    <property type="match status" value="1"/>
</dbReference>
<evidence type="ECO:0000256" key="2">
    <source>
        <dbReference type="ARBA" id="ARBA00022723"/>
    </source>
</evidence>
<keyword evidence="4" id="KW-0460">Magnesium</keyword>
<dbReference type="Proteomes" id="UP000324143">
    <property type="component" value="Unassembled WGS sequence"/>
</dbReference>
<protein>
    <submittedName>
        <fullName evidence="5">HAD family hydrolase</fullName>
    </submittedName>
</protein>
<name>A0A5D0MID2_9BACT</name>
<dbReference type="Gene3D" id="1.10.150.400">
    <property type="match status" value="1"/>
</dbReference>
<dbReference type="SFLD" id="SFLDG01129">
    <property type="entry name" value="C1.5:_HAD__Beta-PGM__Phosphata"/>
    <property type="match status" value="1"/>
</dbReference>
<keyword evidence="6" id="KW-1185">Reference proteome</keyword>
<keyword evidence="2" id="KW-0479">Metal-binding</keyword>
<evidence type="ECO:0000313" key="5">
    <source>
        <dbReference type="EMBL" id="TYB31008.1"/>
    </source>
</evidence>
<comment type="caution">
    <text evidence="5">The sequence shown here is derived from an EMBL/GenBank/DDBJ whole genome shotgun (WGS) entry which is preliminary data.</text>
</comment>
<comment type="cofactor">
    <cofactor evidence="1">
        <name>Mg(2+)</name>
        <dbReference type="ChEBI" id="CHEBI:18420"/>
    </cofactor>
</comment>
<dbReference type="PANTHER" id="PTHR46470">
    <property type="entry name" value="N-ACYLNEURAMINATE-9-PHOSPHATASE"/>
    <property type="match status" value="1"/>
</dbReference>
<dbReference type="GO" id="GO:0016791">
    <property type="term" value="F:phosphatase activity"/>
    <property type="evidence" value="ECO:0007669"/>
    <property type="project" value="TreeGrafter"/>
</dbReference>
<dbReference type="InterPro" id="IPR006439">
    <property type="entry name" value="HAD-SF_hydro_IA"/>
</dbReference>